<name>A0A533I6H9_PARDE</name>
<dbReference type="Proteomes" id="UP000315344">
    <property type="component" value="Unassembled WGS sequence"/>
</dbReference>
<accession>A0A533I6H9</accession>
<feature type="signal peptide" evidence="1">
    <location>
        <begin position="1"/>
        <end position="21"/>
    </location>
</feature>
<dbReference type="EMBL" id="VAFL01000011">
    <property type="protein sequence ID" value="TKW65640.1"/>
    <property type="molecule type" value="Genomic_DNA"/>
</dbReference>
<gene>
    <name evidence="2" type="ORF">DI616_13570</name>
</gene>
<dbReference type="AlphaFoldDB" id="A0A533I6H9"/>
<evidence type="ECO:0000313" key="2">
    <source>
        <dbReference type="EMBL" id="TKW65640.1"/>
    </source>
</evidence>
<proteinExistence type="predicted"/>
<organism evidence="2 3">
    <name type="scientific">Paracoccus denitrificans</name>
    <dbReference type="NCBI Taxonomy" id="266"/>
    <lineage>
        <taxon>Bacteria</taxon>
        <taxon>Pseudomonadati</taxon>
        <taxon>Pseudomonadota</taxon>
        <taxon>Alphaproteobacteria</taxon>
        <taxon>Rhodobacterales</taxon>
        <taxon>Paracoccaceae</taxon>
        <taxon>Paracoccus</taxon>
    </lineage>
</organism>
<keyword evidence="1" id="KW-0732">Signal</keyword>
<reference evidence="2 3" key="1">
    <citation type="journal article" date="2017" name="Nat. Commun.">
        <title>In situ click chemistry generation of cyclooxygenase-2 inhibitors.</title>
        <authorList>
            <person name="Bhardwaj A."/>
            <person name="Kaur J."/>
            <person name="Wuest M."/>
            <person name="Wuest F."/>
        </authorList>
    </citation>
    <scope>NUCLEOTIDE SEQUENCE [LARGE SCALE GENOMIC DNA]</scope>
    <source>
        <strain evidence="2">S2_012_000_R3_94</strain>
    </source>
</reference>
<evidence type="ECO:0008006" key="4">
    <source>
        <dbReference type="Google" id="ProtNLM"/>
    </source>
</evidence>
<evidence type="ECO:0000256" key="1">
    <source>
        <dbReference type="SAM" id="SignalP"/>
    </source>
</evidence>
<protein>
    <recommendedName>
        <fullName evidence="4">DUF1311 domain-containing protein</fullName>
    </recommendedName>
</protein>
<evidence type="ECO:0000313" key="3">
    <source>
        <dbReference type="Proteomes" id="UP000315344"/>
    </source>
</evidence>
<comment type="caution">
    <text evidence="2">The sequence shown here is derived from an EMBL/GenBank/DDBJ whole genome shotgun (WGS) entry which is preliminary data.</text>
</comment>
<sequence>MTCLPAALLAGALVLPDSGLADDWAYDPAILDDCLSREAVAEACIGLAAQACLTAEDAADYGPAVAICSSRETAQWDRMIAAADDALATEAANLDDMLPDAGNAERLAAMRSEWAQFRTAARSHEEGRWAGGSGEAPEAVRRDLHLTAVYAIWLMRGAGQLEGVQ</sequence>
<feature type="chain" id="PRO_5022042111" description="DUF1311 domain-containing protein" evidence="1">
    <location>
        <begin position="22"/>
        <end position="165"/>
    </location>
</feature>